<organism evidence="2 3">
    <name type="scientific">Triparma laevis f. longispina</name>
    <dbReference type="NCBI Taxonomy" id="1714387"/>
    <lineage>
        <taxon>Eukaryota</taxon>
        <taxon>Sar</taxon>
        <taxon>Stramenopiles</taxon>
        <taxon>Ochrophyta</taxon>
        <taxon>Bolidophyceae</taxon>
        <taxon>Parmales</taxon>
        <taxon>Triparmaceae</taxon>
        <taxon>Triparma</taxon>
    </lineage>
</organism>
<protein>
    <submittedName>
        <fullName evidence="2">Uncharacterized protein</fullName>
    </submittedName>
</protein>
<accession>A0A9W7ATK0</accession>
<evidence type="ECO:0000313" key="3">
    <source>
        <dbReference type="Proteomes" id="UP001165122"/>
    </source>
</evidence>
<evidence type="ECO:0000256" key="1">
    <source>
        <dbReference type="SAM" id="Coils"/>
    </source>
</evidence>
<proteinExistence type="predicted"/>
<gene>
    <name evidence="2" type="ORF">TrLO_g4372</name>
</gene>
<dbReference type="EMBL" id="BRXW01000714">
    <property type="protein sequence ID" value="GMH75247.1"/>
    <property type="molecule type" value="Genomic_DNA"/>
</dbReference>
<dbReference type="OrthoDB" id="10262255at2759"/>
<sequence length="771" mass="90237">MKPAILMKYALELYSSFNPKTQTLDSYLSDTLGDCDSSTAPPSNITLKQILYSVVRFKPGIAAFLKHYFYDNAGSVLRADYDMYAIMLCLCLFRIEDIGFEQFSVFCMCEEPTKMAAFLGYLFDTSDKSPVQCSVKQEWCKHYDVTYIEKELIAKITSLENDMKGLINKLVSKAQGMVAAQEEKEKKAQIVVTKSKGTVPVPFNITKPRPRRVPEPMRINNDVKVGNEPDYLDRTSLEEIEAEKAARLEDVRLQTRKKYEESKEQPFKFHETRSNIDEVRREIEERREAELQFDASHRKPLPDFKRFNATVKLNAAAILREDALFKKKQAEEAKLIQNYEEELRDSTEFYRWRNTMEEHDHLMKMEQVKSKRMQAVASAQNAKDAKYRQFVDNKAVADLIKEEGGLIGQQRVLEKEKDVVINRQLVKEIKEVEEKAPRKAEAKVFRERQQVRKTQKEELHEAWEKKLQEDEVEQRRKMDKIMQLRTHIVHKPEVKVFDPTTCAGLGLLDEMSLVEMEERLKINQTREKNEEMEKRRAIIAERSIKQAQLSQRINNIKRIREAAKTSNMEARQQKKMNEKLKAEREEQALRVKEVALAAKLMEEREERKMEMGSLMDEEERRKKNQMFQGAATHQVEETHYDQLLLGREREAKQRKERAQSAALVYEQTKVVARNVVEKETRTKVAAKKKLYKQKDDEIKEKRQDLLLKNKAEVATKKYKFAVTRQKEKEIKAMTVDRNVYAQTINDMSLTLAKTHEARRSKNNVANFLMSD</sequence>
<evidence type="ECO:0000313" key="2">
    <source>
        <dbReference type="EMBL" id="GMH75247.1"/>
    </source>
</evidence>
<keyword evidence="3" id="KW-1185">Reference proteome</keyword>
<feature type="coiled-coil region" evidence="1">
    <location>
        <begin position="515"/>
        <end position="590"/>
    </location>
</feature>
<dbReference type="Proteomes" id="UP001165122">
    <property type="component" value="Unassembled WGS sequence"/>
</dbReference>
<dbReference type="AlphaFoldDB" id="A0A9W7ATK0"/>
<dbReference type="InterPro" id="IPR039341">
    <property type="entry name" value="CFAP99"/>
</dbReference>
<dbReference type="PANTHER" id="PTHR34649:SF1">
    <property type="entry name" value="CILIA- AND FLAGELLA-ASSOCIATED PROTEIN 99"/>
    <property type="match status" value="1"/>
</dbReference>
<feature type="coiled-coil region" evidence="1">
    <location>
        <begin position="245"/>
        <end position="289"/>
    </location>
</feature>
<dbReference type="PANTHER" id="PTHR34649">
    <property type="entry name" value="CILIA- AND FLAGELLA-ASSOCIATED PROTEIN 99"/>
    <property type="match status" value="1"/>
</dbReference>
<keyword evidence="1" id="KW-0175">Coiled coil</keyword>
<reference evidence="3" key="1">
    <citation type="journal article" date="2023" name="Commun. Biol.">
        <title>Genome analysis of Parmales, the sister group of diatoms, reveals the evolutionary specialization of diatoms from phago-mixotrophs to photoautotrophs.</title>
        <authorList>
            <person name="Ban H."/>
            <person name="Sato S."/>
            <person name="Yoshikawa S."/>
            <person name="Yamada K."/>
            <person name="Nakamura Y."/>
            <person name="Ichinomiya M."/>
            <person name="Sato N."/>
            <person name="Blanc-Mathieu R."/>
            <person name="Endo H."/>
            <person name="Kuwata A."/>
            <person name="Ogata H."/>
        </authorList>
    </citation>
    <scope>NUCLEOTIDE SEQUENCE [LARGE SCALE GENOMIC DNA]</scope>
    <source>
        <strain evidence="3">NIES 3700</strain>
    </source>
</reference>
<comment type="caution">
    <text evidence="2">The sequence shown here is derived from an EMBL/GenBank/DDBJ whole genome shotgun (WGS) entry which is preliminary data.</text>
</comment>
<name>A0A9W7ATK0_9STRA</name>